<gene>
    <name evidence="3" type="ORF">CCR75_006961</name>
</gene>
<accession>A0A976FLS7</accession>
<dbReference type="Proteomes" id="UP000294530">
    <property type="component" value="Unassembled WGS sequence"/>
</dbReference>
<dbReference type="AlphaFoldDB" id="A0A976FLS7"/>
<comment type="caution">
    <text evidence="3">The sequence shown here is derived from an EMBL/GenBank/DDBJ whole genome shotgun (WGS) entry which is preliminary data.</text>
</comment>
<feature type="compositionally biased region" description="Basic and acidic residues" evidence="2">
    <location>
        <begin position="159"/>
        <end position="170"/>
    </location>
</feature>
<dbReference type="OrthoDB" id="104246at2759"/>
<dbReference type="EMBL" id="SHOA02000002">
    <property type="protein sequence ID" value="TDH69157.1"/>
    <property type="molecule type" value="Genomic_DNA"/>
</dbReference>
<evidence type="ECO:0000313" key="3">
    <source>
        <dbReference type="EMBL" id="TDH69157.1"/>
    </source>
</evidence>
<reference evidence="3 4" key="1">
    <citation type="journal article" date="2021" name="Genome Biol.">
        <title>AFLAP: assembly-free linkage analysis pipeline using k-mers from genome sequencing data.</title>
        <authorList>
            <person name="Fletcher K."/>
            <person name="Zhang L."/>
            <person name="Gil J."/>
            <person name="Han R."/>
            <person name="Cavanaugh K."/>
            <person name="Michelmore R."/>
        </authorList>
    </citation>
    <scope>NUCLEOTIDE SEQUENCE [LARGE SCALE GENOMIC DNA]</scope>
    <source>
        <strain evidence="3 4">SF5</strain>
    </source>
</reference>
<feature type="coiled-coil region" evidence="1">
    <location>
        <begin position="110"/>
        <end position="137"/>
    </location>
</feature>
<evidence type="ECO:0000313" key="4">
    <source>
        <dbReference type="Proteomes" id="UP000294530"/>
    </source>
</evidence>
<sequence>MEIKAIPPLHQRFQDYLQTNKACEKLYQRQVAALRAQLHDLSELLAAFELCDIKDTHLKTVRDRAFHRDIGFDTKKLELCLAERQLQEEILETEFSKHPNSMSTNEASGLMDTNSDIESLQLRVEVLEREVAHLHLRHELLFETKLRPESESPKASAAETKHLTNPEKTETFEKLSNDMTKTINGQQEKIIALEKALAFKTAKFDELMQQNSRYNDVEKILKEFSQSWQ</sequence>
<evidence type="ECO:0000256" key="1">
    <source>
        <dbReference type="SAM" id="Coils"/>
    </source>
</evidence>
<feature type="region of interest" description="Disordered" evidence="2">
    <location>
        <begin position="148"/>
        <end position="170"/>
    </location>
</feature>
<keyword evidence="4" id="KW-1185">Reference proteome</keyword>
<proteinExistence type="predicted"/>
<dbReference type="KEGG" id="blac:94350697"/>
<evidence type="ECO:0000256" key="2">
    <source>
        <dbReference type="SAM" id="MobiDB-lite"/>
    </source>
</evidence>
<name>A0A976FLS7_BRELC</name>
<dbReference type="RefSeq" id="XP_067818656.1">
    <property type="nucleotide sequence ID" value="XM_067965026.1"/>
</dbReference>
<organism evidence="3 4">
    <name type="scientific">Bremia lactucae</name>
    <name type="common">Lettuce downy mildew</name>
    <dbReference type="NCBI Taxonomy" id="4779"/>
    <lineage>
        <taxon>Eukaryota</taxon>
        <taxon>Sar</taxon>
        <taxon>Stramenopiles</taxon>
        <taxon>Oomycota</taxon>
        <taxon>Peronosporomycetes</taxon>
        <taxon>Peronosporales</taxon>
        <taxon>Peronosporaceae</taxon>
        <taxon>Bremia</taxon>
    </lineage>
</organism>
<dbReference type="GeneID" id="94350697"/>
<protein>
    <submittedName>
        <fullName evidence="3">Uncharacterized protein</fullName>
    </submittedName>
</protein>
<keyword evidence="1" id="KW-0175">Coiled coil</keyword>